<dbReference type="PANTHER" id="PTHR42791:SF1">
    <property type="entry name" value="N-ACETYLTRANSFERASE DOMAIN-CONTAINING PROTEIN"/>
    <property type="match status" value="1"/>
</dbReference>
<keyword evidence="4" id="KW-1185">Reference proteome</keyword>
<proteinExistence type="predicted"/>
<protein>
    <recommendedName>
        <fullName evidence="2">N-acetyltransferase domain-containing protein</fullName>
    </recommendedName>
</protein>
<dbReference type="Gene3D" id="3.40.630.30">
    <property type="match status" value="1"/>
</dbReference>
<dbReference type="GO" id="GO:0016747">
    <property type="term" value="F:acyltransferase activity, transferring groups other than amino-acyl groups"/>
    <property type="evidence" value="ECO:0007669"/>
    <property type="project" value="InterPro"/>
</dbReference>
<feature type="region of interest" description="Disordered" evidence="1">
    <location>
        <begin position="37"/>
        <end position="104"/>
    </location>
</feature>
<dbReference type="OrthoDB" id="10017208at2759"/>
<evidence type="ECO:0000313" key="3">
    <source>
        <dbReference type="EMBL" id="CZR62910.1"/>
    </source>
</evidence>
<dbReference type="InterPro" id="IPR052523">
    <property type="entry name" value="Trichothecene_AcTrans"/>
</dbReference>
<feature type="compositionally biased region" description="Polar residues" evidence="1">
    <location>
        <begin position="37"/>
        <end position="53"/>
    </location>
</feature>
<feature type="compositionally biased region" description="Basic and acidic residues" evidence="1">
    <location>
        <begin position="80"/>
        <end position="99"/>
    </location>
</feature>
<dbReference type="CDD" id="cd04301">
    <property type="entry name" value="NAT_SF"/>
    <property type="match status" value="1"/>
</dbReference>
<dbReference type="Pfam" id="PF00583">
    <property type="entry name" value="Acetyltransf_1"/>
    <property type="match status" value="1"/>
</dbReference>
<feature type="domain" description="N-acetyltransferase" evidence="2">
    <location>
        <begin position="77"/>
        <end position="220"/>
    </location>
</feature>
<reference evidence="3 4" key="1">
    <citation type="submission" date="2016-03" db="EMBL/GenBank/DDBJ databases">
        <authorList>
            <person name="Ploux O."/>
        </authorList>
    </citation>
    <scope>NUCLEOTIDE SEQUENCE [LARGE SCALE GENOMIC DNA]</scope>
    <source>
        <strain evidence="3 4">UAMH 11012</strain>
    </source>
</reference>
<dbReference type="Proteomes" id="UP000184330">
    <property type="component" value="Unassembled WGS sequence"/>
</dbReference>
<organism evidence="3 4">
    <name type="scientific">Phialocephala subalpina</name>
    <dbReference type="NCBI Taxonomy" id="576137"/>
    <lineage>
        <taxon>Eukaryota</taxon>
        <taxon>Fungi</taxon>
        <taxon>Dikarya</taxon>
        <taxon>Ascomycota</taxon>
        <taxon>Pezizomycotina</taxon>
        <taxon>Leotiomycetes</taxon>
        <taxon>Helotiales</taxon>
        <taxon>Mollisiaceae</taxon>
        <taxon>Phialocephala</taxon>
        <taxon>Phialocephala fortinii species complex</taxon>
    </lineage>
</organism>
<dbReference type="SUPFAM" id="SSF55729">
    <property type="entry name" value="Acyl-CoA N-acyltransferases (Nat)"/>
    <property type="match status" value="1"/>
</dbReference>
<dbReference type="PROSITE" id="PS51186">
    <property type="entry name" value="GNAT"/>
    <property type="match status" value="1"/>
</dbReference>
<name>A0A1L7XCZ1_9HELO</name>
<evidence type="ECO:0000259" key="2">
    <source>
        <dbReference type="PROSITE" id="PS51186"/>
    </source>
</evidence>
<evidence type="ECO:0000256" key="1">
    <source>
        <dbReference type="SAM" id="MobiDB-lite"/>
    </source>
</evidence>
<dbReference type="InterPro" id="IPR016181">
    <property type="entry name" value="Acyl_CoA_acyltransferase"/>
</dbReference>
<evidence type="ECO:0000313" key="4">
    <source>
        <dbReference type="Proteomes" id="UP000184330"/>
    </source>
</evidence>
<dbReference type="EMBL" id="FJOG01000022">
    <property type="protein sequence ID" value="CZR62910.1"/>
    <property type="molecule type" value="Genomic_DNA"/>
</dbReference>
<sequence length="227" mass="26376">MTTQPEEFTLLPLNFPDDAQDILRMHYQIYLSDPLHSSLSSTLQTPEQYTTPASHPPSRDSPNHTPFPQNWSSPPPPKQSTRDEKDKELREDIEKRHEGGQAGRVYDMMREDQGMNERLLGSGYEGRWWELGALATDENFQRRGLGTRLAKWGLERIEEDVRSWNVEIGEGRERIEGCYLVASPQGARTYEKAGFVKIGEREMGLDEGKYMHAWFVKRFERTSWERT</sequence>
<gene>
    <name evidence="3" type="ORF">PAC_12807</name>
</gene>
<dbReference type="InterPro" id="IPR000182">
    <property type="entry name" value="GNAT_dom"/>
</dbReference>
<dbReference type="AlphaFoldDB" id="A0A1L7XCZ1"/>
<dbReference type="PANTHER" id="PTHR42791">
    <property type="entry name" value="GNAT FAMILY ACETYLTRANSFERASE"/>
    <property type="match status" value="1"/>
</dbReference>
<accession>A0A1L7XCZ1</accession>